<evidence type="ECO:0000313" key="2">
    <source>
        <dbReference type="EnsemblPlants" id="QL07p007910:mrna"/>
    </source>
</evidence>
<evidence type="ECO:0000256" key="1">
    <source>
        <dbReference type="SAM" id="MobiDB-lite"/>
    </source>
</evidence>
<dbReference type="Proteomes" id="UP000594261">
    <property type="component" value="Chromosome 7"/>
</dbReference>
<keyword evidence="3" id="KW-1185">Reference proteome</keyword>
<name>A0A7N2M3H1_QUELO</name>
<protein>
    <submittedName>
        <fullName evidence="2">Uncharacterized protein</fullName>
    </submittedName>
</protein>
<sequence length="79" mass="8693">MSYTIQRLLRRELSSLQPIHSAISLACLVSKHPSEASTSTEDRIVLKQDSAGHKKDVPPVQQSPALQKSTVTFHQPSSL</sequence>
<evidence type="ECO:0000313" key="3">
    <source>
        <dbReference type="Proteomes" id="UP000594261"/>
    </source>
</evidence>
<dbReference type="EMBL" id="LRBV02000007">
    <property type="status" value="NOT_ANNOTATED_CDS"/>
    <property type="molecule type" value="Genomic_DNA"/>
</dbReference>
<reference evidence="2 3" key="1">
    <citation type="journal article" date="2016" name="G3 (Bethesda)">
        <title>First Draft Assembly and Annotation of the Genome of a California Endemic Oak Quercus lobata Nee (Fagaceae).</title>
        <authorList>
            <person name="Sork V.L."/>
            <person name="Fitz-Gibbon S.T."/>
            <person name="Puiu D."/>
            <person name="Crepeau M."/>
            <person name="Gugger P.F."/>
            <person name="Sherman R."/>
            <person name="Stevens K."/>
            <person name="Langley C.H."/>
            <person name="Pellegrini M."/>
            <person name="Salzberg S.L."/>
        </authorList>
    </citation>
    <scope>NUCLEOTIDE SEQUENCE [LARGE SCALE GENOMIC DNA]</scope>
    <source>
        <strain evidence="2 3">cv. SW786</strain>
    </source>
</reference>
<feature type="region of interest" description="Disordered" evidence="1">
    <location>
        <begin position="49"/>
        <end position="79"/>
    </location>
</feature>
<dbReference type="Gramene" id="QL07p007910:mrna">
    <property type="protein sequence ID" value="QL07p007910:mrna"/>
    <property type="gene ID" value="QL07p007910"/>
</dbReference>
<feature type="compositionally biased region" description="Polar residues" evidence="1">
    <location>
        <begin position="60"/>
        <end position="79"/>
    </location>
</feature>
<reference evidence="2" key="2">
    <citation type="submission" date="2021-01" db="UniProtKB">
        <authorList>
            <consortium name="EnsemblPlants"/>
        </authorList>
    </citation>
    <scope>IDENTIFICATION</scope>
</reference>
<dbReference type="InParanoid" id="A0A7N2M3H1"/>
<organism evidence="2 3">
    <name type="scientific">Quercus lobata</name>
    <name type="common">Valley oak</name>
    <dbReference type="NCBI Taxonomy" id="97700"/>
    <lineage>
        <taxon>Eukaryota</taxon>
        <taxon>Viridiplantae</taxon>
        <taxon>Streptophyta</taxon>
        <taxon>Embryophyta</taxon>
        <taxon>Tracheophyta</taxon>
        <taxon>Spermatophyta</taxon>
        <taxon>Magnoliopsida</taxon>
        <taxon>eudicotyledons</taxon>
        <taxon>Gunneridae</taxon>
        <taxon>Pentapetalae</taxon>
        <taxon>rosids</taxon>
        <taxon>fabids</taxon>
        <taxon>Fagales</taxon>
        <taxon>Fagaceae</taxon>
        <taxon>Quercus</taxon>
    </lineage>
</organism>
<dbReference type="PROSITE" id="PS51257">
    <property type="entry name" value="PROKAR_LIPOPROTEIN"/>
    <property type="match status" value="1"/>
</dbReference>
<dbReference type="EnsemblPlants" id="QL07p007910:mrna">
    <property type="protein sequence ID" value="QL07p007910:mrna"/>
    <property type="gene ID" value="QL07p007910"/>
</dbReference>
<proteinExistence type="predicted"/>
<dbReference type="AlphaFoldDB" id="A0A7N2M3H1"/>
<accession>A0A7N2M3H1</accession>